<dbReference type="Proteomes" id="UP001499987">
    <property type="component" value="Unassembled WGS sequence"/>
</dbReference>
<keyword evidence="1" id="KW-0732">Signal</keyword>
<sequence length="187" mass="19281">MRRAFAAAAVAALAVCGALAAVARPSDRPAAAVAAPASPSATAFNPTDAAWLQLLVPMTQQNVRLAELTAERATGPGLRSLASEIAAGGRGDLARLQELTRLGGVAGDNPHTGHDMPGFTTAAEYAEAERTGGADFDRYAVLHLREYLEQSVRLADSESTAGAAAPARQLAADLRRTRAAQLARLGP</sequence>
<organism evidence="3 4">
    <name type="scientific">Kitasatospora arboriphila</name>
    <dbReference type="NCBI Taxonomy" id="258052"/>
    <lineage>
        <taxon>Bacteria</taxon>
        <taxon>Bacillati</taxon>
        <taxon>Actinomycetota</taxon>
        <taxon>Actinomycetes</taxon>
        <taxon>Kitasatosporales</taxon>
        <taxon>Streptomycetaceae</taxon>
        <taxon>Kitasatospora</taxon>
    </lineage>
</organism>
<name>A0ABN1TH11_9ACTN</name>
<evidence type="ECO:0000256" key="1">
    <source>
        <dbReference type="SAM" id="SignalP"/>
    </source>
</evidence>
<dbReference type="InterPro" id="IPR012347">
    <property type="entry name" value="Ferritin-like"/>
</dbReference>
<keyword evidence="4" id="KW-1185">Reference proteome</keyword>
<feature type="chain" id="PRO_5045705817" description="DUF305 domain-containing protein" evidence="1">
    <location>
        <begin position="21"/>
        <end position="187"/>
    </location>
</feature>
<accession>A0ABN1TH11</accession>
<feature type="domain" description="DUF305" evidence="2">
    <location>
        <begin position="48"/>
        <end position="185"/>
    </location>
</feature>
<reference evidence="3 4" key="1">
    <citation type="journal article" date="2019" name="Int. J. Syst. Evol. Microbiol.">
        <title>The Global Catalogue of Microorganisms (GCM) 10K type strain sequencing project: providing services to taxonomists for standard genome sequencing and annotation.</title>
        <authorList>
            <consortium name="The Broad Institute Genomics Platform"/>
            <consortium name="The Broad Institute Genome Sequencing Center for Infectious Disease"/>
            <person name="Wu L."/>
            <person name="Ma J."/>
        </authorList>
    </citation>
    <scope>NUCLEOTIDE SEQUENCE [LARGE SCALE GENOMIC DNA]</scope>
    <source>
        <strain evidence="3 4">JCM 13002</strain>
    </source>
</reference>
<feature type="signal peptide" evidence="1">
    <location>
        <begin position="1"/>
        <end position="20"/>
    </location>
</feature>
<dbReference type="Gene3D" id="1.20.1260.10">
    <property type="match status" value="1"/>
</dbReference>
<gene>
    <name evidence="3" type="ORF">GCM10009663_29340</name>
</gene>
<evidence type="ECO:0000313" key="3">
    <source>
        <dbReference type="EMBL" id="GAA1083990.1"/>
    </source>
</evidence>
<protein>
    <recommendedName>
        <fullName evidence="2">DUF305 domain-containing protein</fullName>
    </recommendedName>
</protein>
<dbReference type="Pfam" id="PF03713">
    <property type="entry name" value="DUF305"/>
    <property type="match status" value="1"/>
</dbReference>
<dbReference type="RefSeq" id="WP_344624031.1">
    <property type="nucleotide sequence ID" value="NZ_BAAALD010000024.1"/>
</dbReference>
<evidence type="ECO:0000313" key="4">
    <source>
        <dbReference type="Proteomes" id="UP001499987"/>
    </source>
</evidence>
<comment type="caution">
    <text evidence="3">The sequence shown here is derived from an EMBL/GenBank/DDBJ whole genome shotgun (WGS) entry which is preliminary data.</text>
</comment>
<dbReference type="EMBL" id="BAAALD010000024">
    <property type="protein sequence ID" value="GAA1083990.1"/>
    <property type="molecule type" value="Genomic_DNA"/>
</dbReference>
<dbReference type="InterPro" id="IPR005183">
    <property type="entry name" value="DUF305_CopM-like"/>
</dbReference>
<proteinExistence type="predicted"/>
<evidence type="ECO:0000259" key="2">
    <source>
        <dbReference type="Pfam" id="PF03713"/>
    </source>
</evidence>